<accession>A0A7J7L323</accession>
<dbReference type="AlphaFoldDB" id="A0A7J7L323"/>
<dbReference type="EMBL" id="JACGCM010002660">
    <property type="protein sequence ID" value="KAF6136948.1"/>
    <property type="molecule type" value="Genomic_DNA"/>
</dbReference>
<name>A0A7J7L323_9MAGN</name>
<sequence length="92" mass="10730">MQSKKILNLRATNTLMIDKKVLRPRRMQIGEYRGNEKAKRGTGQVIMDYEQMIISGPGFSPGFRVLVTLSQEEEERIRNRSHDKQVVQFFGF</sequence>
<gene>
    <name evidence="1" type="ORF">GIB67_030712</name>
</gene>
<evidence type="ECO:0000313" key="1">
    <source>
        <dbReference type="EMBL" id="KAF6136948.1"/>
    </source>
</evidence>
<organism evidence="1 2">
    <name type="scientific">Kingdonia uniflora</name>
    <dbReference type="NCBI Taxonomy" id="39325"/>
    <lineage>
        <taxon>Eukaryota</taxon>
        <taxon>Viridiplantae</taxon>
        <taxon>Streptophyta</taxon>
        <taxon>Embryophyta</taxon>
        <taxon>Tracheophyta</taxon>
        <taxon>Spermatophyta</taxon>
        <taxon>Magnoliopsida</taxon>
        <taxon>Ranunculales</taxon>
        <taxon>Circaeasteraceae</taxon>
        <taxon>Kingdonia</taxon>
    </lineage>
</organism>
<comment type="caution">
    <text evidence="1">The sequence shown here is derived from an EMBL/GenBank/DDBJ whole genome shotgun (WGS) entry which is preliminary data.</text>
</comment>
<protein>
    <submittedName>
        <fullName evidence="1">Uncharacterized protein</fullName>
    </submittedName>
</protein>
<keyword evidence="2" id="KW-1185">Reference proteome</keyword>
<dbReference type="Proteomes" id="UP000541444">
    <property type="component" value="Unassembled WGS sequence"/>
</dbReference>
<evidence type="ECO:0000313" key="2">
    <source>
        <dbReference type="Proteomes" id="UP000541444"/>
    </source>
</evidence>
<reference evidence="1 2" key="1">
    <citation type="journal article" date="2020" name="IScience">
        <title>Genome Sequencing of the Endangered Kingdonia uniflora (Circaeasteraceae, Ranunculales) Reveals Potential Mechanisms of Evolutionary Specialization.</title>
        <authorList>
            <person name="Sun Y."/>
            <person name="Deng T."/>
            <person name="Zhang A."/>
            <person name="Moore M.J."/>
            <person name="Landis J.B."/>
            <person name="Lin N."/>
            <person name="Zhang H."/>
            <person name="Zhang X."/>
            <person name="Huang J."/>
            <person name="Zhang X."/>
            <person name="Sun H."/>
            <person name="Wang H."/>
        </authorList>
    </citation>
    <scope>NUCLEOTIDE SEQUENCE [LARGE SCALE GENOMIC DNA]</scope>
    <source>
        <strain evidence="1">TB1705</strain>
        <tissue evidence="1">Leaf</tissue>
    </source>
</reference>
<proteinExistence type="predicted"/>